<dbReference type="Proteomes" id="UP000789860">
    <property type="component" value="Unassembled WGS sequence"/>
</dbReference>
<keyword evidence="2" id="KW-1185">Reference proteome</keyword>
<proteinExistence type="predicted"/>
<feature type="non-terminal residue" evidence="1">
    <location>
        <position position="301"/>
    </location>
</feature>
<dbReference type="EMBL" id="CAJVPM010013448">
    <property type="protein sequence ID" value="CAG8594936.1"/>
    <property type="molecule type" value="Genomic_DNA"/>
</dbReference>
<evidence type="ECO:0000313" key="1">
    <source>
        <dbReference type="EMBL" id="CAG8594936.1"/>
    </source>
</evidence>
<organism evidence="1 2">
    <name type="scientific">Scutellospora calospora</name>
    <dbReference type="NCBI Taxonomy" id="85575"/>
    <lineage>
        <taxon>Eukaryota</taxon>
        <taxon>Fungi</taxon>
        <taxon>Fungi incertae sedis</taxon>
        <taxon>Mucoromycota</taxon>
        <taxon>Glomeromycotina</taxon>
        <taxon>Glomeromycetes</taxon>
        <taxon>Diversisporales</taxon>
        <taxon>Gigasporaceae</taxon>
        <taxon>Scutellospora</taxon>
    </lineage>
</organism>
<gene>
    <name evidence="1" type="ORF">SCALOS_LOCUS6716</name>
</gene>
<evidence type="ECO:0000313" key="2">
    <source>
        <dbReference type="Proteomes" id="UP000789860"/>
    </source>
</evidence>
<name>A0ACA9MM42_9GLOM</name>
<reference evidence="1" key="1">
    <citation type="submission" date="2021-06" db="EMBL/GenBank/DDBJ databases">
        <authorList>
            <person name="Kallberg Y."/>
            <person name="Tangrot J."/>
            <person name="Rosling A."/>
        </authorList>
    </citation>
    <scope>NUCLEOTIDE SEQUENCE</scope>
    <source>
        <strain evidence="1">AU212A</strain>
    </source>
</reference>
<comment type="caution">
    <text evidence="1">The sequence shown here is derived from an EMBL/GenBank/DDBJ whole genome shotgun (WGS) entry which is preliminary data.</text>
</comment>
<sequence>MYTKNKWRLGDTNYSNFNNTAKWLEKKLLDLGGTSFYDKGLADNATGLESVVDPWIADLWPVLTNVCVQKQKEYGNDIIESITSLSMKDKSQPTKNQLDTKITNDPVSSNNSFRPGNKIILDLTGLVDSDQLTAIPRTPAVFCKISRSNREKVVSSLPSFLEQSSPIFNTRINAVRCLTHPNAVKKTLHLELDIKDHEISFVPGDAFGIFAPNDEVMVRGILNVLGIDENVAHQEISIEAAEGVANLPIYLKNFKSTSVFELLRYGVDLTSLPRKALLKMMVDYTSDDQEKRSLLFLCSKQ</sequence>
<accession>A0ACA9MM42</accession>
<protein>
    <submittedName>
        <fullName evidence="1">7558_t:CDS:1</fullName>
    </submittedName>
</protein>